<keyword evidence="1" id="KW-0378">Hydrolase</keyword>
<dbReference type="Gene3D" id="3.40.50.850">
    <property type="entry name" value="Isochorismatase-like"/>
    <property type="match status" value="1"/>
</dbReference>
<accession>A0ABW0BG60</accession>
<protein>
    <submittedName>
        <fullName evidence="3">Isochorismatase family protein</fullName>
    </submittedName>
</protein>
<keyword evidence="4" id="KW-1185">Reference proteome</keyword>
<dbReference type="EMBL" id="JBHSKD010000004">
    <property type="protein sequence ID" value="MFC5175781.1"/>
    <property type="molecule type" value="Genomic_DNA"/>
</dbReference>
<dbReference type="PANTHER" id="PTHR43540">
    <property type="entry name" value="PEROXYUREIDOACRYLATE/UREIDOACRYLATE AMIDOHYDROLASE-RELATED"/>
    <property type="match status" value="1"/>
</dbReference>
<evidence type="ECO:0000313" key="4">
    <source>
        <dbReference type="Proteomes" id="UP001596087"/>
    </source>
</evidence>
<evidence type="ECO:0000259" key="2">
    <source>
        <dbReference type="Pfam" id="PF00857"/>
    </source>
</evidence>
<dbReference type="InterPro" id="IPR050272">
    <property type="entry name" value="Isochorismatase-like_hydrls"/>
</dbReference>
<gene>
    <name evidence="3" type="ORF">ACFPGP_03795</name>
</gene>
<dbReference type="Proteomes" id="UP001596087">
    <property type="component" value="Unassembled WGS sequence"/>
</dbReference>
<evidence type="ECO:0000313" key="3">
    <source>
        <dbReference type="EMBL" id="MFC5175781.1"/>
    </source>
</evidence>
<comment type="caution">
    <text evidence="3">The sequence shown here is derived from an EMBL/GenBank/DDBJ whole genome shotgun (WGS) entry which is preliminary data.</text>
</comment>
<dbReference type="SUPFAM" id="SSF52499">
    <property type="entry name" value="Isochorismatase-like hydrolases"/>
    <property type="match status" value="1"/>
</dbReference>
<dbReference type="PANTHER" id="PTHR43540:SF6">
    <property type="entry name" value="ISOCHORISMATASE-LIKE DOMAIN-CONTAINING PROTEIN"/>
    <property type="match status" value="1"/>
</dbReference>
<dbReference type="InterPro" id="IPR000868">
    <property type="entry name" value="Isochorismatase-like_dom"/>
</dbReference>
<sequence length="186" mass="19987">MTTLDDRPQTALLVIDVQNGVVAGAHDRDGVVGRIAGLVERARVEDVPVVWVQHHDPDNLPRGSDEWQLVPELSRGADEALVEKQYADSFEDTPLEEVLAGLGVGRLVVSGAQTDECVRSTLHGAITRGYDATLVSDAHTTEDASPWGAPTPDLVIAHTNLYWANHRAPGRTAGTATAAEVELRGW</sequence>
<proteinExistence type="predicted"/>
<name>A0ABW0BG60_9ACTN</name>
<reference evidence="4" key="1">
    <citation type="journal article" date="2019" name="Int. J. Syst. Evol. Microbiol.">
        <title>The Global Catalogue of Microorganisms (GCM) 10K type strain sequencing project: providing services to taxonomists for standard genome sequencing and annotation.</title>
        <authorList>
            <consortium name="The Broad Institute Genomics Platform"/>
            <consortium name="The Broad Institute Genome Sequencing Center for Infectious Disease"/>
            <person name="Wu L."/>
            <person name="Ma J."/>
        </authorList>
    </citation>
    <scope>NUCLEOTIDE SEQUENCE [LARGE SCALE GENOMIC DNA]</scope>
    <source>
        <strain evidence="4">DFY41</strain>
    </source>
</reference>
<dbReference type="Pfam" id="PF00857">
    <property type="entry name" value="Isochorismatase"/>
    <property type="match status" value="1"/>
</dbReference>
<organism evidence="3 4">
    <name type="scientific">Nocardioides taihuensis</name>
    <dbReference type="NCBI Taxonomy" id="1835606"/>
    <lineage>
        <taxon>Bacteria</taxon>
        <taxon>Bacillati</taxon>
        <taxon>Actinomycetota</taxon>
        <taxon>Actinomycetes</taxon>
        <taxon>Propionibacteriales</taxon>
        <taxon>Nocardioidaceae</taxon>
        <taxon>Nocardioides</taxon>
    </lineage>
</organism>
<dbReference type="RefSeq" id="WP_378587093.1">
    <property type="nucleotide sequence ID" value="NZ_JBHSKD010000004.1"/>
</dbReference>
<evidence type="ECO:0000256" key="1">
    <source>
        <dbReference type="ARBA" id="ARBA00022801"/>
    </source>
</evidence>
<feature type="domain" description="Isochorismatase-like" evidence="2">
    <location>
        <begin position="10"/>
        <end position="143"/>
    </location>
</feature>
<dbReference type="InterPro" id="IPR036380">
    <property type="entry name" value="Isochorismatase-like_sf"/>
</dbReference>